<evidence type="ECO:0000313" key="2">
    <source>
        <dbReference type="EMBL" id="SHJ74273.1"/>
    </source>
</evidence>
<dbReference type="NCBIfam" id="TIGR01654">
    <property type="entry name" value="bact_immun_7tm"/>
    <property type="match status" value="1"/>
</dbReference>
<proteinExistence type="predicted"/>
<feature type="transmembrane region" description="Helical" evidence="1">
    <location>
        <begin position="668"/>
        <end position="690"/>
    </location>
</feature>
<dbReference type="InterPro" id="IPR006541">
    <property type="entry name" value="Bacteriocin_ass"/>
</dbReference>
<dbReference type="Pfam" id="PF07242">
    <property type="entry name" value="DUF1430"/>
    <property type="match status" value="1"/>
</dbReference>
<accession>A0A1M6LSW1</accession>
<keyword evidence="1" id="KW-0472">Membrane</keyword>
<keyword evidence="1" id="KW-0812">Transmembrane</keyword>
<evidence type="ECO:0000256" key="1">
    <source>
        <dbReference type="SAM" id="Phobius"/>
    </source>
</evidence>
<name>A0A1M6LSW1_PARC5</name>
<feature type="transmembrane region" description="Helical" evidence="1">
    <location>
        <begin position="336"/>
        <end position="358"/>
    </location>
</feature>
<dbReference type="OrthoDB" id="2076832at2"/>
<keyword evidence="1" id="KW-1133">Transmembrane helix</keyword>
<evidence type="ECO:0000313" key="3">
    <source>
        <dbReference type="Proteomes" id="UP000184465"/>
    </source>
</evidence>
<feature type="transmembrane region" description="Helical" evidence="1">
    <location>
        <begin position="214"/>
        <end position="236"/>
    </location>
</feature>
<feature type="transmembrane region" description="Helical" evidence="1">
    <location>
        <begin position="294"/>
        <end position="315"/>
    </location>
</feature>
<organism evidence="2 3">
    <name type="scientific">Paramaledivibacter caminithermalis (strain DSM 15212 / CIP 107654 / DViRD3)</name>
    <name type="common">Clostridium caminithermale</name>
    <dbReference type="NCBI Taxonomy" id="1121301"/>
    <lineage>
        <taxon>Bacteria</taxon>
        <taxon>Bacillati</taxon>
        <taxon>Bacillota</taxon>
        <taxon>Clostridia</taxon>
        <taxon>Peptostreptococcales</taxon>
        <taxon>Caminicellaceae</taxon>
        <taxon>Paramaledivibacter</taxon>
    </lineage>
</organism>
<feature type="transmembrane region" description="Helical" evidence="1">
    <location>
        <begin position="263"/>
        <end position="282"/>
    </location>
</feature>
<keyword evidence="3" id="KW-1185">Reference proteome</keyword>
<feature type="transmembrane region" description="Helical" evidence="1">
    <location>
        <begin position="626"/>
        <end position="647"/>
    </location>
</feature>
<feature type="transmembrane region" description="Helical" evidence="1">
    <location>
        <begin position="696"/>
        <end position="716"/>
    </location>
</feature>
<protein>
    <submittedName>
        <fullName evidence="2">Bacteriocin-associated integral membrane (Putative immunity) protein</fullName>
    </submittedName>
</protein>
<dbReference type="EMBL" id="FRAG01000007">
    <property type="protein sequence ID" value="SHJ74273.1"/>
    <property type="molecule type" value="Genomic_DNA"/>
</dbReference>
<reference evidence="2 3" key="1">
    <citation type="submission" date="2016-11" db="EMBL/GenBank/DDBJ databases">
        <authorList>
            <person name="Jaros S."/>
            <person name="Januszkiewicz K."/>
            <person name="Wedrychowicz H."/>
        </authorList>
    </citation>
    <scope>NUCLEOTIDE SEQUENCE [LARGE SCALE GENOMIC DNA]</scope>
    <source>
        <strain evidence="2 3">DSM 15212</strain>
    </source>
</reference>
<dbReference type="RefSeq" id="WP_073147461.1">
    <property type="nucleotide sequence ID" value="NZ_FRAG01000007.1"/>
</dbReference>
<gene>
    <name evidence="2" type="ORF">SAMN02745912_00937</name>
</gene>
<dbReference type="AlphaFoldDB" id="A0A1M6LSW1"/>
<dbReference type="STRING" id="1121301.SAMN02745912_00937"/>
<sequence>MKRFIAIFSFFMFLILFVANYSTYKTESYNKLITSSSAFGFELTIPEDDYNSNPNYLQYLKQSAIDNDVNLIRTVSYYDNEKGISYTIDYIYLVTDTIFFRNIPMKEGRILSADDMNNSSVFISTENTDADEQIGVIADFGGGHYYSVHVLDDILKQYKYSGKYRIECNSYDQFTEFLDDYVSYLKSRTSGVELTRDMFIAINSESQLKTENTVSLTAIIVFFFLIIFFTFLFYLVSQTKSISVMKLNGFTTREICSRIFIKFFTKIFIISNIAILPLMLLIPNNNMEFVIKVFGTNLLIFILMLLLLSYMCAIYTRYIKTTYCIKGKKPIGAITLFNGIFKIAVSVVIILLAVNLIGDMQRISEKQNNLENWTTASNYGVFYPIRTGDDSTAIRSSKYPLDVPAYDLYPFLNNEMQAIYINSDLYTSESIEANVNNDYIREITVNPNYLKEYPIYDENGEPIDISEDTPYAIYLVPEQYKDMEEYNYEYFSYGREQFHKLHTDLYNQEAKPESTEIVFIYTKSGQNVFSFNSNVLPENNNLIPDPIIFVMTEANSLVPDRFYNSTGNQTLFIKLIDNDTELTYSTLLDTLKEYGLDDNFPYLIRPNEIILQEINNLQIHATVTKYALLGLSVLLLATIVQSIYLLFQRNRFEYFLKKAFGHTFLQKYKNIFLLLLLTNIIECIACFLFISTGFYYIILGKLIVEFLLANGLIIYFERRNVSNILKEGV</sequence>
<dbReference type="Proteomes" id="UP000184465">
    <property type="component" value="Unassembled WGS sequence"/>
</dbReference>